<dbReference type="SUPFAM" id="SSF53335">
    <property type="entry name" value="S-adenosyl-L-methionine-dependent methyltransferases"/>
    <property type="match status" value="1"/>
</dbReference>
<dbReference type="Pfam" id="PF13649">
    <property type="entry name" value="Methyltransf_25"/>
    <property type="match status" value="1"/>
</dbReference>
<name>A0A940Y8L4_9BURK</name>
<gene>
    <name evidence="2" type="ORF">KAK03_15620</name>
</gene>
<dbReference type="InterPro" id="IPR041698">
    <property type="entry name" value="Methyltransf_25"/>
</dbReference>
<dbReference type="RefSeq" id="WP_210855031.1">
    <property type="nucleotide sequence ID" value="NZ_JAGQDD010000012.1"/>
</dbReference>
<dbReference type="GO" id="GO:0008168">
    <property type="term" value="F:methyltransferase activity"/>
    <property type="evidence" value="ECO:0007669"/>
    <property type="project" value="UniProtKB-KW"/>
</dbReference>
<dbReference type="AlphaFoldDB" id="A0A940Y8L4"/>
<dbReference type="EMBL" id="JAGQDD010000012">
    <property type="protein sequence ID" value="MBQ0931912.1"/>
    <property type="molecule type" value="Genomic_DNA"/>
</dbReference>
<proteinExistence type="predicted"/>
<dbReference type="CDD" id="cd02440">
    <property type="entry name" value="AdoMet_MTases"/>
    <property type="match status" value="1"/>
</dbReference>
<dbReference type="Proteomes" id="UP000676246">
    <property type="component" value="Unassembled WGS sequence"/>
</dbReference>
<accession>A0A940Y8L4</accession>
<keyword evidence="2" id="KW-0489">Methyltransferase</keyword>
<keyword evidence="3" id="KW-1185">Reference proteome</keyword>
<evidence type="ECO:0000259" key="1">
    <source>
        <dbReference type="Pfam" id="PF13649"/>
    </source>
</evidence>
<comment type="caution">
    <text evidence="2">The sequence shown here is derived from an EMBL/GenBank/DDBJ whole genome shotgun (WGS) entry which is preliminary data.</text>
</comment>
<evidence type="ECO:0000313" key="3">
    <source>
        <dbReference type="Proteomes" id="UP000676246"/>
    </source>
</evidence>
<dbReference type="GO" id="GO:0032259">
    <property type="term" value="P:methylation"/>
    <property type="evidence" value="ECO:0007669"/>
    <property type="project" value="UniProtKB-KW"/>
</dbReference>
<protein>
    <submittedName>
        <fullName evidence="2">Class I SAM-dependent methyltransferase</fullName>
    </submittedName>
</protein>
<dbReference type="Gene3D" id="3.40.50.150">
    <property type="entry name" value="Vaccinia Virus protein VP39"/>
    <property type="match status" value="1"/>
</dbReference>
<feature type="domain" description="Methyltransferase" evidence="1">
    <location>
        <begin position="25"/>
        <end position="103"/>
    </location>
</feature>
<keyword evidence="2" id="KW-0808">Transferase</keyword>
<dbReference type="InterPro" id="IPR029063">
    <property type="entry name" value="SAM-dependent_MTases_sf"/>
</dbReference>
<reference evidence="2 3" key="1">
    <citation type="submission" date="2021-04" db="EMBL/GenBank/DDBJ databases">
        <title>The genome sequence of Ideonella sp. 3Y2.</title>
        <authorList>
            <person name="Liu Y."/>
        </authorList>
    </citation>
    <scope>NUCLEOTIDE SEQUENCE [LARGE SCALE GENOMIC DNA]</scope>
    <source>
        <strain evidence="2 3">3Y2</strain>
    </source>
</reference>
<evidence type="ECO:0000313" key="2">
    <source>
        <dbReference type="EMBL" id="MBQ0931912.1"/>
    </source>
</evidence>
<sequence length="182" mass="20082">MHDTPTPPSDWVRRWCTGLAPGRALDLACGRGRHLRWLAQQGWQVTGVDRDEQALAGLQGLGELLHADIESGPWPLAGRRFDLVVVTNYLWRPLLPAIIDTVAPGGRLVYETFGAGHERLGRPSRPDFLLQPAELLQACRELQVLGYECGQLPSPERVVQRIAAQRDDAVHHLPVWAVAPGG</sequence>
<organism evidence="2 3">
    <name type="scientific">Ideonella alba</name>
    <dbReference type="NCBI Taxonomy" id="2824118"/>
    <lineage>
        <taxon>Bacteria</taxon>
        <taxon>Pseudomonadati</taxon>
        <taxon>Pseudomonadota</taxon>
        <taxon>Betaproteobacteria</taxon>
        <taxon>Burkholderiales</taxon>
        <taxon>Sphaerotilaceae</taxon>
        <taxon>Ideonella</taxon>
    </lineage>
</organism>